<feature type="domain" description="Transposase IS204/IS1001/IS1096/IS1165 DDE" evidence="1">
    <location>
        <begin position="172"/>
        <end position="427"/>
    </location>
</feature>
<evidence type="ECO:0000259" key="1">
    <source>
        <dbReference type="Pfam" id="PF01610"/>
    </source>
</evidence>
<dbReference type="STRING" id="1332264.BW730_00200"/>
<dbReference type="AlphaFoldDB" id="A0A1Q2CJC5"/>
<dbReference type="PANTHER" id="PTHR33498:SF1">
    <property type="entry name" value="TRANSPOSASE FOR INSERTION SEQUENCE ELEMENT IS1557"/>
    <property type="match status" value="1"/>
</dbReference>
<reference evidence="2" key="2">
    <citation type="journal article" date="2018" name="Int. J. Syst. Evol. Microbiol.">
        <title>Tessaracoccus aquimaris sp. nov., isolated from the intestine of a Korean rockfish, Sebastes schlegelii, from a marine aquaculture pond.</title>
        <authorList>
            <person name="Tak E.J."/>
            <person name="Kim H.S."/>
            <person name="Lee J.Y."/>
            <person name="Kang W."/>
            <person name="Hyun D.W."/>
            <person name="Kim P.S."/>
            <person name="Shin N.R."/>
            <person name="Bae J.W."/>
        </authorList>
    </citation>
    <scope>NUCLEOTIDE SEQUENCE</scope>
    <source>
        <strain evidence="2">NSG39</strain>
    </source>
</reference>
<name>A0A1Q2CJC5_9ACTN</name>
<dbReference type="KEGG" id="tes:BW730_14190"/>
<protein>
    <submittedName>
        <fullName evidence="2">ISL3 family transposase</fullName>
    </submittedName>
</protein>
<accession>A0A1Q2CJC5</accession>
<gene>
    <name evidence="2" type="ORF">BW730_00200</name>
    <name evidence="3" type="ORF">BW730_14190</name>
    <name evidence="4" type="ORF">BW730_14230</name>
</gene>
<dbReference type="InterPro" id="IPR047951">
    <property type="entry name" value="Transpos_ISL3"/>
</dbReference>
<dbReference type="EMBL" id="CP019606">
    <property type="protein sequence ID" value="AQP46229.1"/>
    <property type="molecule type" value="Genomic_DNA"/>
</dbReference>
<dbReference type="RefSeq" id="WP_077684545.1">
    <property type="nucleotide sequence ID" value="NZ_CP019606.1"/>
</dbReference>
<dbReference type="NCBIfam" id="NF033550">
    <property type="entry name" value="transpos_ISL3"/>
    <property type="match status" value="1"/>
</dbReference>
<reference evidence="5" key="1">
    <citation type="submission" date="2017-02" db="EMBL/GenBank/DDBJ databases">
        <title>Tessaracoccus aquaemaris sp. nov., isolated from the intestine of a Korean rockfish, Sebastes schlegelii, in a marine aquaculture pond.</title>
        <authorList>
            <person name="Tak E.J."/>
            <person name="Bae J.-W."/>
        </authorList>
    </citation>
    <scope>NUCLEOTIDE SEQUENCE [LARGE SCALE GENOMIC DNA]</scope>
    <source>
        <strain evidence="5">NSG39</strain>
    </source>
</reference>
<evidence type="ECO:0000313" key="5">
    <source>
        <dbReference type="Proteomes" id="UP000188145"/>
    </source>
</evidence>
<dbReference type="InterPro" id="IPR002560">
    <property type="entry name" value="Transposase_DDE"/>
</dbReference>
<dbReference type="OrthoDB" id="3255666at2"/>
<keyword evidence="5" id="KW-1185">Reference proteome</keyword>
<evidence type="ECO:0000313" key="4">
    <source>
        <dbReference type="EMBL" id="AQP48493.1"/>
    </source>
</evidence>
<dbReference type="EMBL" id="CP019606">
    <property type="protein sequence ID" value="AQP48493.1"/>
    <property type="molecule type" value="Genomic_DNA"/>
</dbReference>
<evidence type="ECO:0000313" key="2">
    <source>
        <dbReference type="EMBL" id="AQP46229.1"/>
    </source>
</evidence>
<dbReference type="EMBL" id="CP019606">
    <property type="protein sequence ID" value="AQP48486.1"/>
    <property type="molecule type" value="Genomic_DNA"/>
</dbReference>
<dbReference type="PANTHER" id="PTHR33498">
    <property type="entry name" value="TRANSPOSASE FOR INSERTION SEQUENCE ELEMENT IS1557"/>
    <property type="match status" value="1"/>
</dbReference>
<dbReference type="KEGG" id="tes:BW730_00200"/>
<evidence type="ECO:0000313" key="3">
    <source>
        <dbReference type="EMBL" id="AQP48486.1"/>
    </source>
</evidence>
<proteinExistence type="predicted"/>
<dbReference type="Proteomes" id="UP000188145">
    <property type="component" value="Chromosome"/>
</dbReference>
<organism evidence="2 5">
    <name type="scientific">Tessaracoccus aquimaris</name>
    <dbReference type="NCBI Taxonomy" id="1332264"/>
    <lineage>
        <taxon>Bacteria</taxon>
        <taxon>Bacillati</taxon>
        <taxon>Actinomycetota</taxon>
        <taxon>Actinomycetes</taxon>
        <taxon>Propionibacteriales</taxon>
        <taxon>Propionibacteriaceae</taxon>
        <taxon>Tessaracoccus</taxon>
    </lineage>
</organism>
<dbReference type="KEGG" id="tes:BW730_14230"/>
<dbReference type="Pfam" id="PF01610">
    <property type="entry name" value="DDE_Tnp_ISL3"/>
    <property type="match status" value="1"/>
</dbReference>
<sequence>MSDVTSPTPATPKITAPDVNTFARIDVLGLQVKAQQVWPDKTILYCAPVLPDSTCPACGATGGWHDTFTRWFTHVPVGRSSTKLQVQAPRYRCRGCGKVWRHRLKTVAQPRSKLTRSAVWWALREVVLDHCSISAVAAVLQTAWGTVHDAVTELGQQVLIDLPDRLEGVKVVGVDEHCWRHTHSGDKYVTVVIDLTPARDKTGPARLLDLIEGRSKQVFKSWLNAQSLGFRAAVEIVAMDGFTGYKSATAEAVPDATTVMDPFHVVALAGDKLNRTRQRVQRELTGGRGLRNDPLYKARRLLHTGVNLLTTRQNTRLDTLFASEDHAEVEVTWSVYQSIIAAYRDKDRTAGRRALTRVINSLKAGVPKALIELAQLGRTLHKRRDDILAFFDHPGTSNGPTEAINGRLEHLRGIALGFRNLAHYRLRSLLEAGGFRPQLHSHL</sequence>